<feature type="domain" description="Leucine-binding protein" evidence="4">
    <location>
        <begin position="49"/>
        <end position="358"/>
    </location>
</feature>
<keyword evidence="2 3" id="KW-0732">Signal</keyword>
<keyword evidence="6" id="KW-1185">Reference proteome</keyword>
<feature type="signal peptide" evidence="3">
    <location>
        <begin position="1"/>
        <end position="21"/>
    </location>
</feature>
<dbReference type="PANTHER" id="PTHR30483">
    <property type="entry name" value="LEUCINE-SPECIFIC-BINDING PROTEIN"/>
    <property type="match status" value="1"/>
</dbReference>
<evidence type="ECO:0000313" key="5">
    <source>
        <dbReference type="EMBL" id="GFG59234.1"/>
    </source>
</evidence>
<proteinExistence type="inferred from homology"/>
<evidence type="ECO:0000256" key="1">
    <source>
        <dbReference type="ARBA" id="ARBA00010062"/>
    </source>
</evidence>
<accession>A0A7I9WND9</accession>
<gene>
    <name evidence="5" type="ORF">MMUR_33700</name>
</gene>
<dbReference type="Gene3D" id="3.40.50.2300">
    <property type="match status" value="2"/>
</dbReference>
<evidence type="ECO:0000313" key="6">
    <source>
        <dbReference type="Proteomes" id="UP000465241"/>
    </source>
</evidence>
<comment type="similarity">
    <text evidence="1">Belongs to the leucine-binding protein family.</text>
</comment>
<name>A0A7I9WND9_9MYCO</name>
<dbReference type="SUPFAM" id="SSF53822">
    <property type="entry name" value="Periplasmic binding protein-like I"/>
    <property type="match status" value="1"/>
</dbReference>
<dbReference type="AlphaFoldDB" id="A0A7I9WND9"/>
<dbReference type="RefSeq" id="WP_193489814.1">
    <property type="nucleotide sequence ID" value="NZ_BAAAMC010000057.1"/>
</dbReference>
<comment type="caution">
    <text evidence="5">The sequence shown here is derived from an EMBL/GenBank/DDBJ whole genome shotgun (WGS) entry which is preliminary data.</text>
</comment>
<dbReference type="InterPro" id="IPR028081">
    <property type="entry name" value="Leu-bd"/>
</dbReference>
<evidence type="ECO:0000256" key="3">
    <source>
        <dbReference type="SAM" id="SignalP"/>
    </source>
</evidence>
<reference evidence="5 6" key="1">
    <citation type="journal article" date="2019" name="Emerg. Microbes Infect.">
        <title>Comprehensive subspecies identification of 175 nontuberculous mycobacteria species based on 7547 genomic profiles.</title>
        <authorList>
            <person name="Matsumoto Y."/>
            <person name="Kinjo T."/>
            <person name="Motooka D."/>
            <person name="Nabeya D."/>
            <person name="Jung N."/>
            <person name="Uechi K."/>
            <person name="Horii T."/>
            <person name="Iida T."/>
            <person name="Fujita J."/>
            <person name="Nakamura S."/>
        </authorList>
    </citation>
    <scope>NUCLEOTIDE SEQUENCE [LARGE SCALE GENOMIC DNA]</scope>
    <source>
        <strain evidence="5 6">JCM 13392</strain>
    </source>
</reference>
<dbReference type="Proteomes" id="UP000465241">
    <property type="component" value="Unassembled WGS sequence"/>
</dbReference>
<dbReference type="PROSITE" id="PS51257">
    <property type="entry name" value="PROKAR_LIPOPROTEIN"/>
    <property type="match status" value="1"/>
</dbReference>
<evidence type="ECO:0000259" key="4">
    <source>
        <dbReference type="Pfam" id="PF13458"/>
    </source>
</evidence>
<evidence type="ECO:0000256" key="2">
    <source>
        <dbReference type="ARBA" id="ARBA00022729"/>
    </source>
</evidence>
<dbReference type="EMBL" id="BLKT01000003">
    <property type="protein sequence ID" value="GFG59234.1"/>
    <property type="molecule type" value="Genomic_DNA"/>
</dbReference>
<organism evidence="5 6">
    <name type="scientific">Mycolicibacterium murale</name>
    <dbReference type="NCBI Taxonomy" id="182220"/>
    <lineage>
        <taxon>Bacteria</taxon>
        <taxon>Bacillati</taxon>
        <taxon>Actinomycetota</taxon>
        <taxon>Actinomycetes</taxon>
        <taxon>Mycobacteriales</taxon>
        <taxon>Mycobacteriaceae</taxon>
        <taxon>Mycolicibacterium</taxon>
    </lineage>
</organism>
<dbReference type="InterPro" id="IPR028082">
    <property type="entry name" value="Peripla_BP_I"/>
</dbReference>
<dbReference type="InterPro" id="IPR006311">
    <property type="entry name" value="TAT_signal"/>
</dbReference>
<protein>
    <recommendedName>
        <fullName evidence="4">Leucine-binding protein domain-containing protein</fullName>
    </recommendedName>
</protein>
<dbReference type="InterPro" id="IPR051010">
    <property type="entry name" value="BCAA_transport"/>
</dbReference>
<dbReference type="PANTHER" id="PTHR30483:SF6">
    <property type="entry name" value="PERIPLASMIC BINDING PROTEIN OF ABC TRANSPORTER FOR NATURAL AMINO ACIDS"/>
    <property type="match status" value="1"/>
</dbReference>
<dbReference type="Pfam" id="PF13458">
    <property type="entry name" value="Peripla_BP_6"/>
    <property type="match status" value="1"/>
</dbReference>
<feature type="chain" id="PRO_5039715496" description="Leucine-binding protein domain-containing protein" evidence="3">
    <location>
        <begin position="22"/>
        <end position="418"/>
    </location>
</feature>
<dbReference type="PROSITE" id="PS51318">
    <property type="entry name" value="TAT"/>
    <property type="match status" value="1"/>
</dbReference>
<sequence>MDSRRRILGCTAVLAAAMLGAACGNGEVVNAGGNSLVEEAAAKLTGEPIIIADITEITGVPGFAASAMPDGAKAAAAYVNDNGGIGGRPILITSCDSKFDPGASAACSHQAVAQDAVAIVGIDDFSGTAGDDLFEKNNIITMNAPNQPTLIQSSNSFAVGPGGIAEFYGLGHYLGATAGMKNISLLMQDTPVGRTYAQQLEEAAKEAGVENVNTVFYNQQITDFSASVAKVTLSDPEAVFTLVNGSQIPQVWRQLQQQGIEPEQIYIHSVAMDATVFEAAGPDAVGANVISEFSNPDDLDVPDVKIYREAMDKYGFGDIARSTLAQWGFANVMFLADAAQTIGPEEFDNVTLAEYLRSTLGPGSTTTIPTFLGSPAGAAPPEYPGIHRPGVSILRWAGTEFETVEDFFTPPQLEAVQP</sequence>